<sequence length="48" mass="5532">MEIYAIVKPLLPLVEDVRDAPIFRLHLISADESYKVKIVPDAEFILCF</sequence>
<gene>
    <name evidence="1" type="ORF">PITCH_A1100026</name>
</gene>
<dbReference type="AlphaFoldDB" id="A0A445MR39"/>
<organism evidence="1">
    <name type="scientific">uncultured Desulfobacterium sp</name>
    <dbReference type="NCBI Taxonomy" id="201089"/>
    <lineage>
        <taxon>Bacteria</taxon>
        <taxon>Pseudomonadati</taxon>
        <taxon>Thermodesulfobacteriota</taxon>
        <taxon>Desulfobacteria</taxon>
        <taxon>Desulfobacterales</taxon>
        <taxon>Desulfobacteriaceae</taxon>
        <taxon>Desulfobacterium</taxon>
        <taxon>environmental samples</taxon>
    </lineage>
</organism>
<evidence type="ECO:0000313" key="1">
    <source>
        <dbReference type="EMBL" id="SPD71927.1"/>
    </source>
</evidence>
<reference evidence="1" key="1">
    <citation type="submission" date="2018-01" db="EMBL/GenBank/DDBJ databases">
        <authorList>
            <person name="Regsiter A."/>
            <person name="William W."/>
        </authorList>
    </citation>
    <scope>NUCLEOTIDE SEQUENCE</scope>
    <source>
        <strain evidence="1">TRIP AH-1</strain>
    </source>
</reference>
<accession>A0A445MR39</accession>
<name>A0A445MR39_9BACT</name>
<dbReference type="EMBL" id="OJIN01000014">
    <property type="protein sequence ID" value="SPD71927.1"/>
    <property type="molecule type" value="Genomic_DNA"/>
</dbReference>
<proteinExistence type="predicted"/>
<protein>
    <submittedName>
        <fullName evidence="1">Uncharacterized protein</fullName>
    </submittedName>
</protein>